<keyword evidence="2" id="KW-1133">Transmembrane helix</keyword>
<accession>A0A6A1WSC5</accession>
<keyword evidence="2" id="KW-0812">Transmembrane</keyword>
<reference evidence="3 4" key="1">
    <citation type="journal article" date="2019" name="Plant Biotechnol. J.">
        <title>The red bayberry genome and genetic basis of sex determination.</title>
        <authorList>
            <person name="Jia H.M."/>
            <person name="Jia H.J."/>
            <person name="Cai Q.L."/>
            <person name="Wang Y."/>
            <person name="Zhao H.B."/>
            <person name="Yang W.F."/>
            <person name="Wang G.Y."/>
            <person name="Li Y.H."/>
            <person name="Zhan D.L."/>
            <person name="Shen Y.T."/>
            <person name="Niu Q.F."/>
            <person name="Chang L."/>
            <person name="Qiu J."/>
            <person name="Zhao L."/>
            <person name="Xie H.B."/>
            <person name="Fu W.Y."/>
            <person name="Jin J."/>
            <person name="Li X.W."/>
            <person name="Jiao Y."/>
            <person name="Zhou C.C."/>
            <person name="Tu T."/>
            <person name="Chai C.Y."/>
            <person name="Gao J.L."/>
            <person name="Fan L.J."/>
            <person name="van de Weg E."/>
            <person name="Wang J.Y."/>
            <person name="Gao Z.S."/>
        </authorList>
    </citation>
    <scope>NUCLEOTIDE SEQUENCE [LARGE SCALE GENOMIC DNA]</scope>
    <source>
        <tissue evidence="3">Leaves</tissue>
    </source>
</reference>
<evidence type="ECO:0000256" key="1">
    <source>
        <dbReference type="SAM" id="MobiDB-lite"/>
    </source>
</evidence>
<protein>
    <submittedName>
        <fullName evidence="3">Uncharacterized protein</fullName>
    </submittedName>
</protein>
<organism evidence="3 4">
    <name type="scientific">Morella rubra</name>
    <name type="common">Chinese bayberry</name>
    <dbReference type="NCBI Taxonomy" id="262757"/>
    <lineage>
        <taxon>Eukaryota</taxon>
        <taxon>Viridiplantae</taxon>
        <taxon>Streptophyta</taxon>
        <taxon>Embryophyta</taxon>
        <taxon>Tracheophyta</taxon>
        <taxon>Spermatophyta</taxon>
        <taxon>Magnoliopsida</taxon>
        <taxon>eudicotyledons</taxon>
        <taxon>Gunneridae</taxon>
        <taxon>Pentapetalae</taxon>
        <taxon>rosids</taxon>
        <taxon>fabids</taxon>
        <taxon>Fagales</taxon>
        <taxon>Myricaceae</taxon>
        <taxon>Morella</taxon>
    </lineage>
</organism>
<dbReference type="EMBL" id="RXIC02000019">
    <property type="protein sequence ID" value="KAB1227543.1"/>
    <property type="molecule type" value="Genomic_DNA"/>
</dbReference>
<comment type="caution">
    <text evidence="3">The sequence shown here is derived from an EMBL/GenBank/DDBJ whole genome shotgun (WGS) entry which is preliminary data.</text>
</comment>
<gene>
    <name evidence="3" type="ORF">CJ030_MR1G019997</name>
</gene>
<feature type="compositionally biased region" description="Low complexity" evidence="1">
    <location>
        <begin position="86"/>
        <end position="99"/>
    </location>
</feature>
<dbReference type="PANTHER" id="PTHR35482:SF1">
    <property type="entry name" value="CYTOCHROME C OXIDASE SUBUNIT"/>
    <property type="match status" value="1"/>
</dbReference>
<dbReference type="OrthoDB" id="206869at2759"/>
<dbReference type="Gene3D" id="1.25.40.10">
    <property type="entry name" value="Tetratricopeptide repeat domain"/>
    <property type="match status" value="1"/>
</dbReference>
<dbReference type="AlphaFoldDB" id="A0A6A1WSC5"/>
<dbReference type="PANTHER" id="PTHR35482">
    <property type="entry name" value="CYTOCHROME C OXIDASE SUBUNIT"/>
    <property type="match status" value="1"/>
</dbReference>
<evidence type="ECO:0000313" key="3">
    <source>
        <dbReference type="EMBL" id="KAB1227543.1"/>
    </source>
</evidence>
<sequence>MGSLQPYLFSALNAINIVTPSKPTLFSSTNLNKSHSFKPLKFSSTSVNSSNAELSEPISPDSTDTNPEVELRAVDRPVDDSGDGVGSKVVPVSVKVAMENAKEEKKNKGIGASSENARESEALPGLKRGNGGNRGKGVAEKTVKKGELSISSIDFVGLDFGDKKRSRGLPPGLVPAGDPFPEGDLPEVEFIVGDTGEFEDTASSKPKLPREYDSDLYKPKVSSWGVFPRPGNISKTFGGGRVIRPGEVLETTEEKAAKEAHTRELLDAYKNKIGLKLDPKLKSECQEALKDGDSLMNVGKLKEALPYYEKVMDKLTFQFGGGRVIRPGEVLETTEEKAAKEAHTRELLDAYKNKIGLKLDPKLKSECQEALKDGDSLMNVGKLKEALPYYEKVMDKLTFQSELHGLAALRWSICQDSLNRPNEARIMYEKLQSHPNAQVSKKARQFMFSFQAMDMMKFSTSTPFSPKNTGYQNFFEAFVDNKSNYPLKEVEIQEGAAVNQVIPYIIFLVSPIFALVLIVVQKKM</sequence>
<dbReference type="SUPFAM" id="SSF48452">
    <property type="entry name" value="TPR-like"/>
    <property type="match status" value="1"/>
</dbReference>
<feature type="compositionally biased region" description="Polar residues" evidence="1">
    <location>
        <begin position="42"/>
        <end position="53"/>
    </location>
</feature>
<feature type="transmembrane region" description="Helical" evidence="2">
    <location>
        <begin position="501"/>
        <end position="520"/>
    </location>
</feature>
<evidence type="ECO:0000256" key="2">
    <source>
        <dbReference type="SAM" id="Phobius"/>
    </source>
</evidence>
<feature type="region of interest" description="Disordered" evidence="1">
    <location>
        <begin position="42"/>
        <end position="140"/>
    </location>
</feature>
<keyword evidence="2" id="KW-0472">Membrane</keyword>
<dbReference type="Proteomes" id="UP000516437">
    <property type="component" value="Chromosome 1"/>
</dbReference>
<dbReference type="InterPro" id="IPR011990">
    <property type="entry name" value="TPR-like_helical_dom_sf"/>
</dbReference>
<feature type="compositionally biased region" description="Basic and acidic residues" evidence="1">
    <location>
        <begin position="69"/>
        <end position="79"/>
    </location>
</feature>
<keyword evidence="4" id="KW-1185">Reference proteome</keyword>
<evidence type="ECO:0000313" key="4">
    <source>
        <dbReference type="Proteomes" id="UP000516437"/>
    </source>
</evidence>
<proteinExistence type="predicted"/>
<name>A0A6A1WSC5_9ROSI</name>